<evidence type="ECO:0000256" key="3">
    <source>
        <dbReference type="ARBA" id="ARBA00017770"/>
    </source>
</evidence>
<dbReference type="GO" id="GO:0008270">
    <property type="term" value="F:zinc ion binding"/>
    <property type="evidence" value="ECO:0007669"/>
    <property type="project" value="UniProtKB-KW"/>
</dbReference>
<dbReference type="GO" id="GO:0006974">
    <property type="term" value="P:DNA damage response"/>
    <property type="evidence" value="ECO:0007669"/>
    <property type="project" value="UniProtKB-KW"/>
</dbReference>
<reference evidence="14" key="1">
    <citation type="journal article" date="2023" name="Science">
        <title>Genome structures resolve the early diversification of teleost fishes.</title>
        <authorList>
            <person name="Parey E."/>
            <person name="Louis A."/>
            <person name="Montfort J."/>
            <person name="Bouchez O."/>
            <person name="Roques C."/>
            <person name="Iampietro C."/>
            <person name="Lluch J."/>
            <person name="Castinel A."/>
            <person name="Donnadieu C."/>
            <person name="Desvignes T."/>
            <person name="Floi Bucao C."/>
            <person name="Jouanno E."/>
            <person name="Wen M."/>
            <person name="Mejri S."/>
            <person name="Dirks R."/>
            <person name="Jansen H."/>
            <person name="Henkel C."/>
            <person name="Chen W.J."/>
            <person name="Zahm M."/>
            <person name="Cabau C."/>
            <person name="Klopp C."/>
            <person name="Thompson A.W."/>
            <person name="Robinson-Rechavi M."/>
            <person name="Braasch I."/>
            <person name="Lecointre G."/>
            <person name="Bobe J."/>
            <person name="Postlethwait J.H."/>
            <person name="Berthelot C."/>
            <person name="Roest Crollius H."/>
            <person name="Guiguen Y."/>
        </authorList>
    </citation>
    <scope>NUCLEOTIDE SEQUENCE</scope>
    <source>
        <strain evidence="14">NC1722</strain>
    </source>
</reference>
<comment type="caution">
    <text evidence="14">The sequence shown here is derived from an EMBL/GenBank/DDBJ whole genome shotgun (WGS) entry which is preliminary data.</text>
</comment>
<keyword evidence="8" id="KW-0862">Zinc</keyword>
<name>A0AAD7SYV1_9TELE</name>
<dbReference type="Proteomes" id="UP001221898">
    <property type="component" value="Unassembled WGS sequence"/>
</dbReference>
<dbReference type="InterPro" id="IPR015411">
    <property type="entry name" value="Rep_factor_Mcm10_C"/>
</dbReference>
<comment type="similarity">
    <text evidence="2">Belongs to the MCM10 family.</text>
</comment>
<dbReference type="AlphaFoldDB" id="A0AAD7SYV1"/>
<dbReference type="Pfam" id="PF22379">
    <property type="entry name" value="OB_MCM10"/>
    <property type="match status" value="1"/>
</dbReference>
<sequence>MEGEDDLDILTALLEENGNGNETDTDTGTGERNSGEAQDGGDDLDGLFDDDCDDDEEFDEGQEEEGGGAVDHGASALFGDVGDLEEEEEEEEEEERPGGKASDNLNKSKEDLEAELRRMREQMQRLQEQLEATQCAPGTTPTRKSPPTKSPPIQRPTAQPAKPAATSGRSDSSPTSSQPFRNNKRTAHHTKPSAKAASENSPVAHRMSDSVSQPVKTNAPRAPPALPKPPTPQDVAVERFSGLRIRKPRVSSTEMERKMADRKLIRLSQLPERLAKEKLEDSDWVTFAVLVNKITPQSNSSGKTFSIWKLNDLHNLDVYVSLFLFGEVHKEHWKTHPGTVIGILNPSLMKPKEGSDGVCLSVDHTQKVLLMGEAQDFGTCKAAKKNGDPCSQLVNLVRSAELRSAAVPYTHTSALLGPVTLRVSECPFCQYHVKAQYKKMSAKRAELQSSFSGKVAGKPRGGASLKERLCHNGFHYGGVSSAAVAASLTATGPKKPGQTTLRNLFVRGADQIANEAKRIAMQADKVSGCSDDFRGLLSMPTPGALNMKRHLTQAKPPGSAGSAAGGVQSISASQLLKLQKRQLLEAKRKRAEENQNRAVGRVELAVQRGRRLGGGRIHCTRLLPPHTPTLGHGLAQGEDVLFFDHTPPPPPPSPSLSAAKLAALRKLRQKGGTIAKQDPNAVKRKRPDDAEIASRVESSLLPSQGEQAEPEEPALKKRREQLDYLQSDEFQEILNAKSRHSGALQAAEIQIQEKYFDPLVKKEQMEEKMRNIREIKCRAVTCKTCKYTYFKPLDKCVENKHDYHWHEAVKRFFKCPCGQRSIALDRLPHRHCSNCGLFKWQRDGMLKEKSGPKIAGELLSPRGEEQPKFLNSMN</sequence>
<dbReference type="GO" id="GO:0003697">
    <property type="term" value="F:single-stranded DNA binding"/>
    <property type="evidence" value="ECO:0007669"/>
    <property type="project" value="InterPro"/>
</dbReference>
<evidence type="ECO:0000313" key="14">
    <source>
        <dbReference type="EMBL" id="KAJ8411317.1"/>
    </source>
</evidence>
<feature type="compositionally biased region" description="Acidic residues" evidence="12">
    <location>
        <begin position="39"/>
        <end position="66"/>
    </location>
</feature>
<proteinExistence type="inferred from homology"/>
<accession>A0AAD7SYV1</accession>
<evidence type="ECO:0000256" key="5">
    <source>
        <dbReference type="ARBA" id="ARBA00022723"/>
    </source>
</evidence>
<evidence type="ECO:0000256" key="4">
    <source>
        <dbReference type="ARBA" id="ARBA00022705"/>
    </source>
</evidence>
<organism evidence="14 15">
    <name type="scientific">Aldrovandia affinis</name>
    <dbReference type="NCBI Taxonomy" id="143900"/>
    <lineage>
        <taxon>Eukaryota</taxon>
        <taxon>Metazoa</taxon>
        <taxon>Chordata</taxon>
        <taxon>Craniata</taxon>
        <taxon>Vertebrata</taxon>
        <taxon>Euteleostomi</taxon>
        <taxon>Actinopterygii</taxon>
        <taxon>Neopterygii</taxon>
        <taxon>Teleostei</taxon>
        <taxon>Notacanthiformes</taxon>
        <taxon>Halosauridae</taxon>
        <taxon>Aldrovandia</taxon>
    </lineage>
</organism>
<evidence type="ECO:0000256" key="2">
    <source>
        <dbReference type="ARBA" id="ARBA00009679"/>
    </source>
</evidence>
<dbReference type="FunFam" id="2.40.50.140:FF:000167">
    <property type="entry name" value="Minichromosome maintenance 10 replication initiation factor"/>
    <property type="match status" value="1"/>
</dbReference>
<feature type="region of interest" description="Disordered" evidence="12">
    <location>
        <begin position="1"/>
        <end position="234"/>
    </location>
</feature>
<dbReference type="GO" id="GO:0006270">
    <property type="term" value="P:DNA replication initiation"/>
    <property type="evidence" value="ECO:0007669"/>
    <property type="project" value="InterPro"/>
</dbReference>
<dbReference type="GO" id="GO:0003688">
    <property type="term" value="F:DNA replication origin binding"/>
    <property type="evidence" value="ECO:0007669"/>
    <property type="project" value="TreeGrafter"/>
</dbReference>
<keyword evidence="15" id="KW-1185">Reference proteome</keyword>
<keyword evidence="10" id="KW-0238">DNA-binding</keyword>
<keyword evidence="7" id="KW-0863">Zinc-finger</keyword>
<keyword evidence="5" id="KW-0479">Metal-binding</keyword>
<evidence type="ECO:0000256" key="10">
    <source>
        <dbReference type="ARBA" id="ARBA00023125"/>
    </source>
</evidence>
<evidence type="ECO:0000256" key="11">
    <source>
        <dbReference type="ARBA" id="ARBA00023242"/>
    </source>
</evidence>
<feature type="domain" description="Replication factor Mcm10 C-terminal" evidence="13">
    <location>
        <begin position="537"/>
        <end position="872"/>
    </location>
</feature>
<evidence type="ECO:0000256" key="6">
    <source>
        <dbReference type="ARBA" id="ARBA00022763"/>
    </source>
</evidence>
<dbReference type="GO" id="GO:0043596">
    <property type="term" value="C:nuclear replication fork"/>
    <property type="evidence" value="ECO:0007669"/>
    <property type="project" value="TreeGrafter"/>
</dbReference>
<feature type="compositionally biased region" description="Acidic residues" evidence="12">
    <location>
        <begin position="82"/>
        <end position="95"/>
    </location>
</feature>
<gene>
    <name evidence="14" type="ORF">AAFF_G00173230</name>
</gene>
<dbReference type="InterPro" id="IPR012340">
    <property type="entry name" value="NA-bd_OB-fold"/>
</dbReference>
<keyword evidence="11" id="KW-0539">Nucleus</keyword>
<evidence type="ECO:0000256" key="12">
    <source>
        <dbReference type="SAM" id="MobiDB-lite"/>
    </source>
</evidence>
<evidence type="ECO:0000256" key="9">
    <source>
        <dbReference type="ARBA" id="ARBA00023054"/>
    </source>
</evidence>
<dbReference type="Pfam" id="PF24863">
    <property type="entry name" value="zf-CCCH_Mcm10"/>
    <property type="match status" value="1"/>
</dbReference>
<evidence type="ECO:0000259" key="13">
    <source>
        <dbReference type="SMART" id="SM01280"/>
    </source>
</evidence>
<dbReference type="Gene3D" id="1.20.5.420">
    <property type="entry name" value="Immunoglobulin FC, subunit C"/>
    <property type="match status" value="1"/>
</dbReference>
<dbReference type="Pfam" id="PF09332">
    <property type="entry name" value="Mcm10"/>
    <property type="match status" value="1"/>
</dbReference>
<feature type="compositionally biased region" description="Low complexity" evidence="12">
    <location>
        <begin position="167"/>
        <end position="177"/>
    </location>
</feature>
<dbReference type="EMBL" id="JAINUG010000023">
    <property type="protein sequence ID" value="KAJ8411317.1"/>
    <property type="molecule type" value="Genomic_DNA"/>
</dbReference>
<protein>
    <recommendedName>
        <fullName evidence="3">Protein MCM10 homolog</fullName>
    </recommendedName>
</protein>
<evidence type="ECO:0000256" key="8">
    <source>
        <dbReference type="ARBA" id="ARBA00022833"/>
    </source>
</evidence>
<dbReference type="InterPro" id="IPR055065">
    <property type="entry name" value="OB_MCM10"/>
</dbReference>
<feature type="compositionally biased region" description="Pro residues" evidence="12">
    <location>
        <begin position="221"/>
        <end position="232"/>
    </location>
</feature>
<evidence type="ECO:0000256" key="1">
    <source>
        <dbReference type="ARBA" id="ARBA00004123"/>
    </source>
</evidence>
<evidence type="ECO:0000256" key="7">
    <source>
        <dbReference type="ARBA" id="ARBA00022771"/>
    </source>
</evidence>
<feature type="compositionally biased region" description="Low complexity" evidence="12">
    <location>
        <begin position="15"/>
        <end position="37"/>
    </location>
</feature>
<keyword evidence="9" id="KW-0175">Coiled coil</keyword>
<feature type="compositionally biased region" description="Basic and acidic residues" evidence="12">
    <location>
        <begin position="106"/>
        <end position="123"/>
    </location>
</feature>
<evidence type="ECO:0000313" key="15">
    <source>
        <dbReference type="Proteomes" id="UP001221898"/>
    </source>
</evidence>
<feature type="compositionally biased region" description="Low complexity" evidence="12">
    <location>
        <begin position="124"/>
        <end position="147"/>
    </location>
</feature>
<keyword evidence="6" id="KW-0227">DNA damage</keyword>
<dbReference type="PANTHER" id="PTHR13454">
    <property type="entry name" value="PROTEIN MCM10 HOMOLOG"/>
    <property type="match status" value="1"/>
</dbReference>
<dbReference type="InterPro" id="IPR040184">
    <property type="entry name" value="Mcm10"/>
</dbReference>
<comment type="subcellular location">
    <subcellularLocation>
        <location evidence="1">Nucleus</location>
    </subcellularLocation>
</comment>
<dbReference type="PANTHER" id="PTHR13454:SF11">
    <property type="entry name" value="PROTEIN MCM10 HOMOLOG"/>
    <property type="match status" value="1"/>
</dbReference>
<dbReference type="SMART" id="SM01280">
    <property type="entry name" value="Mcm10"/>
    <property type="match status" value="1"/>
</dbReference>
<feature type="compositionally biased region" description="Basic residues" evidence="12">
    <location>
        <begin position="182"/>
        <end position="192"/>
    </location>
</feature>
<feature type="region of interest" description="Disordered" evidence="12">
    <location>
        <begin position="670"/>
        <end position="689"/>
    </location>
</feature>
<dbReference type="Gene3D" id="2.40.50.140">
    <property type="entry name" value="Nucleic acid-binding proteins"/>
    <property type="match status" value="1"/>
</dbReference>
<keyword evidence="4" id="KW-0235">DNA replication</keyword>
<dbReference type="InterPro" id="IPR056791">
    <property type="entry name" value="Znf_Mcm10_C"/>
</dbReference>